<dbReference type="InterPro" id="IPR005646">
    <property type="entry name" value="FapA"/>
</dbReference>
<protein>
    <recommendedName>
        <fullName evidence="1">Flagellar Assembly Protein A N-terminal region domain-containing protein</fullName>
    </recommendedName>
</protein>
<sequence>MKWTIKQNAGNKKWYFSVSDVENAENCVFPSYEEIAAQAQKQGLPAENLINARQFERYFDKVLYGKTLPLPLEIELDSSFDTRLIIESDKTKATLYIRKAKDTPRNIDKKLITTMLNNSGIKNLDFKALDEKINDFIESPEREIELVIAEGTLPGRGKDRALIPHITKLGEEADLLLRKKLLHAVENAREQPQMIYDKDFPLSEAQSLSVVTKHDLLFEFSKSEPGASGADIYGNAIQGLPGNDPFVLDLRNIVQTNDELKAGCNGILLSAESPDGLKLRIIPYKDATVKAVISDDKMEASLILESGRGAGTRLSLSRLRKALDEVNLPPDRYNDKILRAAIYEARLSSAPVEFTVSRGIPPVAPHSYQFDWKVDFGHSNAVSVKRGETLLETLFRETGEKGSDVFGNTIEINKAALLKLPQTDNTIRIIKQGKKISFVAAVHGELIKTGERLKILNSKIIDTDVNKETGDIIFAGDVIINGDIDTDRSVKAGGCLTVNGDAGVSLVYTKESLLMNGGIRGEHRGTVWAKNTMALHFAETARLFAGGNIYINEYSFRCVVKTNGELIMNGEPGSFIGGNAHAARGINVRNLGDYKTVRTIISFGQDYLIKDKIEVYEKQTQENLLEIARIEAELSDTETPADRIQELREQKVILLKSNTALGIKIFKLKENFESHIPSEVKITGTVYPGVILESHGRYYEVREPASHVIFTFDSKQGRIVCKQIEDKIELTAE</sequence>
<dbReference type="PANTHER" id="PTHR38032">
    <property type="entry name" value="POLYMERASE-RELATED"/>
    <property type="match status" value="1"/>
</dbReference>
<accession>C8PT44</accession>
<name>C8PT44_9SPIR</name>
<organism evidence="2 3">
    <name type="scientific">Treponema vincentii ATCC 35580</name>
    <dbReference type="NCBI Taxonomy" id="596324"/>
    <lineage>
        <taxon>Bacteria</taxon>
        <taxon>Pseudomonadati</taxon>
        <taxon>Spirochaetota</taxon>
        <taxon>Spirochaetia</taxon>
        <taxon>Spirochaetales</taxon>
        <taxon>Treponemataceae</taxon>
        <taxon>Treponema</taxon>
    </lineage>
</organism>
<dbReference type="InterPro" id="IPR046866">
    <property type="entry name" value="FapA_N"/>
</dbReference>
<dbReference type="RefSeq" id="WP_006189818.1">
    <property type="nucleotide sequence ID" value="NZ_ACYH01000059.1"/>
</dbReference>
<dbReference type="EMBL" id="ACYH01000059">
    <property type="protein sequence ID" value="EEV19398.1"/>
    <property type="molecule type" value="Genomic_DNA"/>
</dbReference>
<dbReference type="eggNOG" id="COG1315">
    <property type="taxonomic scope" value="Bacteria"/>
</dbReference>
<proteinExistence type="predicted"/>
<gene>
    <name evidence="2" type="ORF">TREVI0001_1771</name>
</gene>
<dbReference type="Pfam" id="PF20250">
    <property type="entry name" value="FapA_N"/>
    <property type="match status" value="2"/>
</dbReference>
<evidence type="ECO:0000259" key="1">
    <source>
        <dbReference type="Pfam" id="PF20250"/>
    </source>
</evidence>
<evidence type="ECO:0000313" key="2">
    <source>
        <dbReference type="EMBL" id="EEV19398.1"/>
    </source>
</evidence>
<dbReference type="InterPro" id="IPR046865">
    <property type="entry name" value="FapA_b_solenoid"/>
</dbReference>
<comment type="caution">
    <text evidence="2">The sequence shown here is derived from an EMBL/GenBank/DDBJ whole genome shotgun (WGS) entry which is preliminary data.</text>
</comment>
<dbReference type="STRING" id="596324.TREVI0001_1771"/>
<evidence type="ECO:0000313" key="3">
    <source>
        <dbReference type="Proteomes" id="UP000004509"/>
    </source>
</evidence>
<dbReference type="OrthoDB" id="9775837at2"/>
<reference evidence="2 3" key="1">
    <citation type="submission" date="2009-07" db="EMBL/GenBank/DDBJ databases">
        <authorList>
            <person name="Madupu R."/>
            <person name="Sebastian Y."/>
            <person name="Durkin A.S."/>
            <person name="Torralba M."/>
            <person name="Methe B."/>
            <person name="Sutton G.G."/>
            <person name="Strausberg R.L."/>
            <person name="Nelson K.E."/>
        </authorList>
    </citation>
    <scope>NUCLEOTIDE SEQUENCE [LARGE SCALE GENOMIC DNA]</scope>
    <source>
        <strain evidence="2 3">ATCC 35580</strain>
    </source>
</reference>
<dbReference type="PANTHER" id="PTHR38032:SF1">
    <property type="entry name" value="RNA-BINDING PROTEIN KHPB N-TERMINAL DOMAIN-CONTAINING PROTEIN"/>
    <property type="match status" value="1"/>
</dbReference>
<feature type="domain" description="Flagellar Assembly Protein A N-terminal region" evidence="1">
    <location>
        <begin position="290"/>
        <end position="447"/>
    </location>
</feature>
<feature type="domain" description="Flagellar Assembly Protein A N-terminal region" evidence="1">
    <location>
        <begin position="84"/>
        <end position="168"/>
    </location>
</feature>
<dbReference type="Proteomes" id="UP000004509">
    <property type="component" value="Unassembled WGS sequence"/>
</dbReference>
<dbReference type="AlphaFoldDB" id="C8PT44"/>
<dbReference type="Pfam" id="PF03961">
    <property type="entry name" value="FapA"/>
    <property type="match status" value="1"/>
</dbReference>